<dbReference type="FunCoup" id="A0A0P0W5V7">
    <property type="interactions" value="6"/>
</dbReference>
<dbReference type="PaxDb" id="39947-A0A0P0W5V7"/>
<reference evidence="2 3" key="2">
    <citation type="journal article" date="2013" name="Plant Cell Physiol.">
        <title>Rice Annotation Project Database (RAP-DB): an integrative and interactive database for rice genomics.</title>
        <authorList>
            <person name="Sakai H."/>
            <person name="Lee S.S."/>
            <person name="Tanaka T."/>
            <person name="Numa H."/>
            <person name="Kim J."/>
            <person name="Kawahara Y."/>
            <person name="Wakimoto H."/>
            <person name="Yang C.C."/>
            <person name="Iwamoto M."/>
            <person name="Abe T."/>
            <person name="Yamada Y."/>
            <person name="Muto A."/>
            <person name="Inokuchi H."/>
            <person name="Ikemura T."/>
            <person name="Matsumoto T."/>
            <person name="Sasaki T."/>
            <person name="Itoh T."/>
        </authorList>
    </citation>
    <scope>NUCLEOTIDE SEQUENCE [LARGE SCALE GENOMIC DNA]</scope>
    <source>
        <strain evidence="3">cv. Nipponbare</strain>
    </source>
</reference>
<protein>
    <submittedName>
        <fullName evidence="2">Os04g0104350 protein</fullName>
    </submittedName>
</protein>
<sequence length="276" mass="29646">MAMMTQELSVLPCCLITSRHTATLSSRRPSVRTTRSRMSLPPGCTSQNTSSFQSFSTIAFFTSDSMLAATRAATSRCRLYTSPSSRSFATTISSVSGMMSCHADTISNSVRSLLASTGSAPTTTAPAASPNSACPTRLPMCDSQGPRNTMETTSEQTTSTRPPGLFSARSLARRSAVPPPWQPMWYIMQRLVVSGRPSSFTTSKSAPGMHPLTVVHITRWVISHAGRPQSAMASRAAAAPSWGTVTSVRFWRTLIEGELYAATEGLLLRNSSDMCT</sequence>
<reference evidence="3" key="1">
    <citation type="journal article" date="2005" name="Nature">
        <title>The map-based sequence of the rice genome.</title>
        <authorList>
            <consortium name="International rice genome sequencing project (IRGSP)"/>
            <person name="Matsumoto T."/>
            <person name="Wu J."/>
            <person name="Kanamori H."/>
            <person name="Katayose Y."/>
            <person name="Fujisawa M."/>
            <person name="Namiki N."/>
            <person name="Mizuno H."/>
            <person name="Yamamoto K."/>
            <person name="Antonio B.A."/>
            <person name="Baba T."/>
            <person name="Sakata K."/>
            <person name="Nagamura Y."/>
            <person name="Aoki H."/>
            <person name="Arikawa K."/>
            <person name="Arita K."/>
            <person name="Bito T."/>
            <person name="Chiden Y."/>
            <person name="Fujitsuka N."/>
            <person name="Fukunaka R."/>
            <person name="Hamada M."/>
            <person name="Harada C."/>
            <person name="Hayashi A."/>
            <person name="Hijishita S."/>
            <person name="Honda M."/>
            <person name="Hosokawa S."/>
            <person name="Ichikawa Y."/>
            <person name="Idonuma A."/>
            <person name="Iijima M."/>
            <person name="Ikeda M."/>
            <person name="Ikeno M."/>
            <person name="Ito K."/>
            <person name="Ito S."/>
            <person name="Ito T."/>
            <person name="Ito Y."/>
            <person name="Ito Y."/>
            <person name="Iwabuchi A."/>
            <person name="Kamiya K."/>
            <person name="Karasawa W."/>
            <person name="Kurita K."/>
            <person name="Katagiri S."/>
            <person name="Kikuta A."/>
            <person name="Kobayashi H."/>
            <person name="Kobayashi N."/>
            <person name="Machita K."/>
            <person name="Maehara T."/>
            <person name="Masukawa M."/>
            <person name="Mizubayashi T."/>
            <person name="Mukai Y."/>
            <person name="Nagasaki H."/>
            <person name="Nagata Y."/>
            <person name="Naito S."/>
            <person name="Nakashima M."/>
            <person name="Nakama Y."/>
            <person name="Nakamichi Y."/>
            <person name="Nakamura M."/>
            <person name="Meguro A."/>
            <person name="Negishi M."/>
            <person name="Ohta I."/>
            <person name="Ohta T."/>
            <person name="Okamoto M."/>
            <person name="Ono N."/>
            <person name="Saji S."/>
            <person name="Sakaguchi M."/>
            <person name="Sakai K."/>
            <person name="Shibata M."/>
            <person name="Shimokawa T."/>
            <person name="Song J."/>
            <person name="Takazaki Y."/>
            <person name="Terasawa K."/>
            <person name="Tsugane M."/>
            <person name="Tsuji K."/>
            <person name="Ueda S."/>
            <person name="Waki K."/>
            <person name="Yamagata H."/>
            <person name="Yamamoto M."/>
            <person name="Yamamoto S."/>
            <person name="Yamane H."/>
            <person name="Yoshiki S."/>
            <person name="Yoshihara R."/>
            <person name="Yukawa K."/>
            <person name="Zhong H."/>
            <person name="Yano M."/>
            <person name="Yuan Q."/>
            <person name="Ouyang S."/>
            <person name="Liu J."/>
            <person name="Jones K.M."/>
            <person name="Gansberger K."/>
            <person name="Moffat K."/>
            <person name="Hill J."/>
            <person name="Bera J."/>
            <person name="Fadrosh D."/>
            <person name="Jin S."/>
            <person name="Johri S."/>
            <person name="Kim M."/>
            <person name="Overton L."/>
            <person name="Reardon M."/>
            <person name="Tsitrin T."/>
            <person name="Vuong H."/>
            <person name="Weaver B."/>
            <person name="Ciecko A."/>
            <person name="Tallon L."/>
            <person name="Jackson J."/>
            <person name="Pai G."/>
            <person name="Aken S.V."/>
            <person name="Utterback T."/>
            <person name="Reidmuller S."/>
            <person name="Feldblyum T."/>
            <person name="Hsiao J."/>
            <person name="Zismann V."/>
            <person name="Iobst S."/>
            <person name="de Vazeille A.R."/>
            <person name="Buell C.R."/>
            <person name="Ying K."/>
            <person name="Li Y."/>
            <person name="Lu T."/>
            <person name="Huang Y."/>
            <person name="Zhao Q."/>
            <person name="Feng Q."/>
            <person name="Zhang L."/>
            <person name="Zhu J."/>
            <person name="Weng Q."/>
            <person name="Mu J."/>
            <person name="Lu Y."/>
            <person name="Fan D."/>
            <person name="Liu Y."/>
            <person name="Guan J."/>
            <person name="Zhang Y."/>
            <person name="Yu S."/>
            <person name="Liu X."/>
            <person name="Zhang Y."/>
            <person name="Hong G."/>
            <person name="Han B."/>
            <person name="Choisne N."/>
            <person name="Demange N."/>
            <person name="Orjeda G."/>
            <person name="Samain S."/>
            <person name="Cattolico L."/>
            <person name="Pelletier E."/>
            <person name="Couloux A."/>
            <person name="Segurens B."/>
            <person name="Wincker P."/>
            <person name="D'Hont A."/>
            <person name="Scarpelli C."/>
            <person name="Weissenbach J."/>
            <person name="Salanoubat M."/>
            <person name="Quetier F."/>
            <person name="Yu Y."/>
            <person name="Kim H.R."/>
            <person name="Rambo T."/>
            <person name="Currie J."/>
            <person name="Collura K."/>
            <person name="Luo M."/>
            <person name="Yang T."/>
            <person name="Ammiraju J.S.S."/>
            <person name="Engler F."/>
            <person name="Soderlund C."/>
            <person name="Wing R.A."/>
            <person name="Palmer L.E."/>
            <person name="de la Bastide M."/>
            <person name="Spiegel L."/>
            <person name="Nascimento L."/>
            <person name="Zutavern T."/>
            <person name="O'Shaughnessy A."/>
            <person name="Dike S."/>
            <person name="Dedhia N."/>
            <person name="Preston R."/>
            <person name="Balija V."/>
            <person name="McCombie W.R."/>
            <person name="Chow T."/>
            <person name="Chen H."/>
            <person name="Chung M."/>
            <person name="Chen C."/>
            <person name="Shaw J."/>
            <person name="Wu H."/>
            <person name="Hsiao K."/>
            <person name="Chao Y."/>
            <person name="Chu M."/>
            <person name="Cheng C."/>
            <person name="Hour A."/>
            <person name="Lee P."/>
            <person name="Lin S."/>
            <person name="Lin Y."/>
            <person name="Liou J."/>
            <person name="Liu S."/>
            <person name="Hsing Y."/>
            <person name="Raghuvanshi S."/>
            <person name="Mohanty A."/>
            <person name="Bharti A.K."/>
            <person name="Gaur A."/>
            <person name="Gupta V."/>
            <person name="Kumar D."/>
            <person name="Ravi V."/>
            <person name="Vij S."/>
            <person name="Kapur A."/>
            <person name="Khurana P."/>
            <person name="Khurana P."/>
            <person name="Khurana J.P."/>
            <person name="Tyagi A.K."/>
            <person name="Gaikwad K."/>
            <person name="Singh A."/>
            <person name="Dalal V."/>
            <person name="Srivastava S."/>
            <person name="Dixit A."/>
            <person name="Pal A.K."/>
            <person name="Ghazi I.A."/>
            <person name="Yadav M."/>
            <person name="Pandit A."/>
            <person name="Bhargava A."/>
            <person name="Sureshbabu K."/>
            <person name="Batra K."/>
            <person name="Sharma T.R."/>
            <person name="Mohapatra T."/>
            <person name="Singh N.K."/>
            <person name="Messing J."/>
            <person name="Nelson A.B."/>
            <person name="Fuks G."/>
            <person name="Kavchok S."/>
            <person name="Keizer G."/>
            <person name="Linton E."/>
            <person name="Llaca V."/>
            <person name="Song R."/>
            <person name="Tanyolac B."/>
            <person name="Young S."/>
            <person name="Ho-Il K."/>
            <person name="Hahn J.H."/>
            <person name="Sangsakoo G."/>
            <person name="Vanavichit A."/>
            <person name="de Mattos Luiz.A.T."/>
            <person name="Zimmer P.D."/>
            <person name="Malone G."/>
            <person name="Dellagostin O."/>
            <person name="de Oliveira A.C."/>
            <person name="Bevan M."/>
            <person name="Bancroft I."/>
            <person name="Minx P."/>
            <person name="Cordum H."/>
            <person name="Wilson R."/>
            <person name="Cheng Z."/>
            <person name="Jin W."/>
            <person name="Jiang J."/>
            <person name="Leong S.A."/>
            <person name="Iwama H."/>
            <person name="Gojobori T."/>
            <person name="Itoh T."/>
            <person name="Niimura Y."/>
            <person name="Fujii Y."/>
            <person name="Habara T."/>
            <person name="Sakai H."/>
            <person name="Sato Y."/>
            <person name="Wilson G."/>
            <person name="Kumar K."/>
            <person name="McCouch S."/>
            <person name="Juretic N."/>
            <person name="Hoen D."/>
            <person name="Wright S."/>
            <person name="Bruskiewich R."/>
            <person name="Bureau T."/>
            <person name="Miyao A."/>
            <person name="Hirochika H."/>
            <person name="Nishikawa T."/>
            <person name="Kadowaki K."/>
            <person name="Sugiura M."/>
            <person name="Burr B."/>
            <person name="Sasaki T."/>
        </authorList>
    </citation>
    <scope>NUCLEOTIDE SEQUENCE [LARGE SCALE GENOMIC DNA]</scope>
    <source>
        <strain evidence="3">cv. Nipponbare</strain>
    </source>
</reference>
<name>A0A0P0W5V7_ORYSJ</name>
<keyword evidence="3" id="KW-1185">Reference proteome</keyword>
<accession>A0A0P0W5V7</accession>
<dbReference type="Gramene" id="Os04t0104350-00">
    <property type="protein sequence ID" value="Os04t0104350-00"/>
    <property type="gene ID" value="Os04g0104350"/>
</dbReference>
<dbReference type="Proteomes" id="UP000059680">
    <property type="component" value="Chromosome 4"/>
</dbReference>
<feature type="compositionally biased region" description="Low complexity" evidence="1">
    <location>
        <begin position="116"/>
        <end position="136"/>
    </location>
</feature>
<evidence type="ECO:0000313" key="3">
    <source>
        <dbReference type="Proteomes" id="UP000059680"/>
    </source>
</evidence>
<dbReference type="InParanoid" id="A0A0P0W5V7"/>
<proteinExistence type="predicted"/>
<evidence type="ECO:0000256" key="1">
    <source>
        <dbReference type="SAM" id="MobiDB-lite"/>
    </source>
</evidence>
<dbReference type="EMBL" id="AP014960">
    <property type="protein sequence ID" value="BAS87523.1"/>
    <property type="molecule type" value="Genomic_DNA"/>
</dbReference>
<organism evidence="2 3">
    <name type="scientific">Oryza sativa subsp. japonica</name>
    <name type="common">Rice</name>
    <dbReference type="NCBI Taxonomy" id="39947"/>
    <lineage>
        <taxon>Eukaryota</taxon>
        <taxon>Viridiplantae</taxon>
        <taxon>Streptophyta</taxon>
        <taxon>Embryophyta</taxon>
        <taxon>Tracheophyta</taxon>
        <taxon>Spermatophyta</taxon>
        <taxon>Magnoliopsida</taxon>
        <taxon>Liliopsida</taxon>
        <taxon>Poales</taxon>
        <taxon>Poaceae</taxon>
        <taxon>BOP clade</taxon>
        <taxon>Oryzoideae</taxon>
        <taxon>Oryzeae</taxon>
        <taxon>Oryzinae</taxon>
        <taxon>Oryza</taxon>
        <taxon>Oryza sativa</taxon>
    </lineage>
</organism>
<reference evidence="2 3" key="3">
    <citation type="journal article" date="2013" name="Rice">
        <title>Improvement of the Oryza sativa Nipponbare reference genome using next generation sequence and optical map data.</title>
        <authorList>
            <person name="Kawahara Y."/>
            <person name="de la Bastide M."/>
            <person name="Hamilton J.P."/>
            <person name="Kanamori H."/>
            <person name="McCombie W.R."/>
            <person name="Ouyang S."/>
            <person name="Schwartz D.C."/>
            <person name="Tanaka T."/>
            <person name="Wu J."/>
            <person name="Zhou S."/>
            <person name="Childs K.L."/>
            <person name="Davidson R.M."/>
            <person name="Lin H."/>
            <person name="Quesada-Ocampo L."/>
            <person name="Vaillancourt B."/>
            <person name="Sakai H."/>
            <person name="Lee S.S."/>
            <person name="Kim J."/>
            <person name="Numa H."/>
            <person name="Itoh T."/>
            <person name="Buell C.R."/>
            <person name="Matsumoto T."/>
        </authorList>
    </citation>
    <scope>NUCLEOTIDE SEQUENCE [LARGE SCALE GENOMIC DNA]</scope>
    <source>
        <strain evidence="3">cv. Nipponbare</strain>
    </source>
</reference>
<evidence type="ECO:0000313" key="2">
    <source>
        <dbReference type="EMBL" id="BAS87523.1"/>
    </source>
</evidence>
<feature type="region of interest" description="Disordered" evidence="1">
    <location>
        <begin position="116"/>
        <end position="171"/>
    </location>
</feature>
<feature type="compositionally biased region" description="Low complexity" evidence="1">
    <location>
        <begin position="149"/>
        <end position="160"/>
    </location>
</feature>
<dbReference type="AlphaFoldDB" id="A0A0P0W5V7"/>
<gene>
    <name evidence="2" type="ordered locus">Os04g0104350</name>
    <name evidence="2" type="ORF">OSNPB_040104350</name>
</gene>